<dbReference type="PANTHER" id="PTHR43476:SF5">
    <property type="entry name" value="FAD-DEPENDENT MONOOXYGENASE"/>
    <property type="match status" value="1"/>
</dbReference>
<evidence type="ECO:0000313" key="4">
    <source>
        <dbReference type="Proteomes" id="UP001596157"/>
    </source>
</evidence>
<comment type="caution">
    <text evidence="3">The sequence shown here is derived from an EMBL/GenBank/DDBJ whole genome shotgun (WGS) entry which is preliminary data.</text>
</comment>
<proteinExistence type="predicted"/>
<dbReference type="NCBIfam" id="NF004834">
    <property type="entry name" value="PRK06185.1-3"/>
    <property type="match status" value="1"/>
</dbReference>
<name>A0ABW0EWS1_9PSEU</name>
<evidence type="ECO:0000313" key="3">
    <source>
        <dbReference type="EMBL" id="MFC5290818.1"/>
    </source>
</evidence>
<dbReference type="InterPro" id="IPR050631">
    <property type="entry name" value="PheA/TfdB_FAD_monoxygenase"/>
</dbReference>
<feature type="domain" description="FAD-binding" evidence="2">
    <location>
        <begin position="3"/>
        <end position="340"/>
    </location>
</feature>
<sequence>MDRTTVCVVGGGPAGMVLGLLLSRAGVEVTVLEKHADFLRDFRGDTVHPPTLDLLDDLGLGEEFAKIPQRRIDAVSLPFQGRVVQIGDLSRLKGRHPYIAMVPQWDFLDLLKRAGDAEPAFSLRMETEATGLLREGGKVVGVAYRTRDGRTGEIRADLTVAADGRSSVLRAAAGLTPKSWATPMDVWWFRLPRHESDPGGVIGNITERRAAVMIDRGEYWQCAVLIGKGTDAAARTGDVGDIVRQLGVGAPWLLDRVDALADWDEVKVLDVKLDRLPRWHVDGLLCIGDAAHAMSPVGGVGINLAVQDAIATAGLLAAPLRAGGATGADLARVRRRRLPATAVIQGVQRLAHWGAIGPAVRGEVRVADSDKLPLPVRLLNRFPRLRGYPAFVLGRGVRSEPTPAFARR</sequence>
<evidence type="ECO:0000259" key="2">
    <source>
        <dbReference type="Pfam" id="PF01494"/>
    </source>
</evidence>
<evidence type="ECO:0000256" key="1">
    <source>
        <dbReference type="ARBA" id="ARBA00023002"/>
    </source>
</evidence>
<gene>
    <name evidence="3" type="ORF">ACFPM7_27530</name>
</gene>
<reference evidence="4" key="1">
    <citation type="journal article" date="2019" name="Int. J. Syst. Evol. Microbiol.">
        <title>The Global Catalogue of Microorganisms (GCM) 10K type strain sequencing project: providing services to taxonomists for standard genome sequencing and annotation.</title>
        <authorList>
            <consortium name="The Broad Institute Genomics Platform"/>
            <consortium name="The Broad Institute Genome Sequencing Center for Infectious Disease"/>
            <person name="Wu L."/>
            <person name="Ma J."/>
        </authorList>
    </citation>
    <scope>NUCLEOTIDE SEQUENCE [LARGE SCALE GENOMIC DNA]</scope>
    <source>
        <strain evidence="4">CCUG 59778</strain>
    </source>
</reference>
<organism evidence="3 4">
    <name type="scientific">Actinokineospora guangxiensis</name>
    <dbReference type="NCBI Taxonomy" id="1490288"/>
    <lineage>
        <taxon>Bacteria</taxon>
        <taxon>Bacillati</taxon>
        <taxon>Actinomycetota</taxon>
        <taxon>Actinomycetes</taxon>
        <taxon>Pseudonocardiales</taxon>
        <taxon>Pseudonocardiaceae</taxon>
        <taxon>Actinokineospora</taxon>
    </lineage>
</organism>
<dbReference type="Gene3D" id="3.50.50.60">
    <property type="entry name" value="FAD/NAD(P)-binding domain"/>
    <property type="match status" value="2"/>
</dbReference>
<protein>
    <submittedName>
        <fullName evidence="3">FAD-dependent oxidoreductase</fullName>
    </submittedName>
</protein>
<dbReference type="InterPro" id="IPR002938">
    <property type="entry name" value="FAD-bd"/>
</dbReference>
<keyword evidence="4" id="KW-1185">Reference proteome</keyword>
<dbReference type="Proteomes" id="UP001596157">
    <property type="component" value="Unassembled WGS sequence"/>
</dbReference>
<dbReference type="InterPro" id="IPR036188">
    <property type="entry name" value="FAD/NAD-bd_sf"/>
</dbReference>
<dbReference type="Pfam" id="PF01494">
    <property type="entry name" value="FAD_binding_3"/>
    <property type="match status" value="1"/>
</dbReference>
<accession>A0ABW0EWS1</accession>
<dbReference type="SUPFAM" id="SSF51905">
    <property type="entry name" value="FAD/NAD(P)-binding domain"/>
    <property type="match status" value="1"/>
</dbReference>
<dbReference type="PANTHER" id="PTHR43476">
    <property type="entry name" value="3-(3-HYDROXY-PHENYL)PROPIONATE/3-HYDROXYCINNAMIC ACID HYDROXYLASE"/>
    <property type="match status" value="1"/>
</dbReference>
<dbReference type="PRINTS" id="PR00420">
    <property type="entry name" value="RNGMNOXGNASE"/>
</dbReference>
<keyword evidence="1" id="KW-0560">Oxidoreductase</keyword>
<dbReference type="EMBL" id="JBHSKF010000019">
    <property type="protein sequence ID" value="MFC5290818.1"/>
    <property type="molecule type" value="Genomic_DNA"/>
</dbReference>
<dbReference type="NCBIfam" id="NF004833">
    <property type="entry name" value="PRK06185.1-1"/>
    <property type="match status" value="1"/>
</dbReference>
<dbReference type="RefSeq" id="WP_378250720.1">
    <property type="nucleotide sequence ID" value="NZ_JBHSKF010000019.1"/>
</dbReference>